<evidence type="ECO:0000313" key="13">
    <source>
        <dbReference type="EMBL" id="AFA41294.1"/>
    </source>
</evidence>
<dbReference type="CDD" id="cd00946">
    <property type="entry name" value="FBP_aldolase_IIA"/>
    <property type="match status" value="1"/>
</dbReference>
<keyword evidence="8 12" id="KW-0456">Lyase</keyword>
<evidence type="ECO:0000256" key="2">
    <source>
        <dbReference type="ARBA" id="ARBA00004714"/>
    </source>
</evidence>
<dbReference type="NCBIfam" id="TIGR01520">
    <property type="entry name" value="FruBisAldo_II_A"/>
    <property type="match status" value="1"/>
</dbReference>
<dbReference type="HOGENOM" id="CLU_036923_0_0_6"/>
<dbReference type="RefSeq" id="WP_014354233.1">
    <property type="nucleotide sequence ID" value="NC_016893.1"/>
</dbReference>
<dbReference type="NCBIfam" id="NF006628">
    <property type="entry name" value="PRK09197.1"/>
    <property type="match status" value="1"/>
</dbReference>
<dbReference type="Gene3D" id="3.20.20.70">
    <property type="entry name" value="Aldolase class I"/>
    <property type="match status" value="1"/>
</dbReference>
<evidence type="ECO:0000256" key="7">
    <source>
        <dbReference type="ARBA" id="ARBA00023152"/>
    </source>
</evidence>
<dbReference type="AlphaFoldDB" id="H6Q511"/>
<reference evidence="13 14" key="1">
    <citation type="journal article" date="2012" name="MBio">
        <title>Insight into the transmission biology and species-specific functional capabilities of tsetse (Diptera: glossinidae) obligate symbiont wigglesworthia.</title>
        <authorList>
            <person name="Rio R.V."/>
            <person name="Symula R.E."/>
            <person name="Wang J."/>
            <person name="Lohs C."/>
            <person name="Wu Y.N."/>
            <person name="Snyder A.K."/>
            <person name="Bjornson R.D."/>
            <person name="Oshima K."/>
            <person name="Biehl B.S."/>
            <person name="Perna N.T."/>
            <person name="Hattori M."/>
            <person name="Aksoy S."/>
        </authorList>
    </citation>
    <scope>NUCLEOTIDE SEQUENCE [LARGE SCALE GENOMIC DNA]</scope>
    <source>
        <strain evidence="13">WGM</strain>
    </source>
</reference>
<evidence type="ECO:0000256" key="5">
    <source>
        <dbReference type="ARBA" id="ARBA00022723"/>
    </source>
</evidence>
<comment type="pathway">
    <text evidence="2 12">Carbohydrate degradation; glycolysis; D-glyceraldehyde 3-phosphate and glycerone phosphate from D-glucose: step 4/4.</text>
</comment>
<feature type="binding site" evidence="10">
    <location>
        <position position="225"/>
    </location>
    <ligand>
        <name>dihydroxyacetone phosphate</name>
        <dbReference type="ChEBI" id="CHEBI:57642"/>
    </ligand>
</feature>
<dbReference type="GO" id="GO:0006096">
    <property type="term" value="P:glycolytic process"/>
    <property type="evidence" value="ECO:0007669"/>
    <property type="project" value="UniProtKB-UniPathway"/>
</dbReference>
<dbReference type="GO" id="GO:0006094">
    <property type="term" value="P:gluconeogenesis"/>
    <property type="evidence" value="ECO:0007669"/>
    <property type="project" value="TreeGrafter"/>
</dbReference>
<evidence type="ECO:0000256" key="1">
    <source>
        <dbReference type="ARBA" id="ARBA00000441"/>
    </source>
</evidence>
<keyword evidence="5 11" id="KW-0479">Metal-binding</keyword>
<dbReference type="InterPro" id="IPR000771">
    <property type="entry name" value="FBA_II"/>
</dbReference>
<comment type="cofactor">
    <cofactor evidence="11 12">
        <name>Zn(2+)</name>
        <dbReference type="ChEBI" id="CHEBI:29105"/>
    </cofactor>
    <text evidence="11 12">Binds 2 Zn(2+) ions per subunit. One is catalytic and the other provides a structural contribution.</text>
</comment>
<comment type="function">
    <text evidence="12">Catalyzes the aldol condensation of dihydroxyacetone phosphate (DHAP or glycerone-phosphate) with glyceraldehyde 3-phosphate (G3P) to form fructose 1,6-bisphosphate (FBP) in gluconeogenesis and the reverse reaction in glycolysis.</text>
</comment>
<dbReference type="GO" id="GO:0008270">
    <property type="term" value="F:zinc ion binding"/>
    <property type="evidence" value="ECO:0007669"/>
    <property type="project" value="UniProtKB-UniRule"/>
</dbReference>
<feature type="binding site" evidence="11">
    <location>
        <position position="108"/>
    </location>
    <ligand>
        <name>Zn(2+)</name>
        <dbReference type="ChEBI" id="CHEBI:29105"/>
        <label>1</label>
        <note>catalytic</note>
    </ligand>
</feature>
<dbReference type="PANTHER" id="PTHR30559">
    <property type="entry name" value="FRUCTOSE-BISPHOSPHATE ALDOLASE CLASS 2"/>
    <property type="match status" value="1"/>
</dbReference>
<comment type="similarity">
    <text evidence="3 12">Belongs to the class II fructose-bisphosphate aldolase family.</text>
</comment>
<sequence length="356" mass="39834">MPNILKLIGSGVIFGDKIKQLFTIAKTQGFAIPAINCIGTDSINASLEVASKLRSPVIIQFSYSGASFIAGKQMNSKQGSILGAISGALHVHNIAKHYNIPVILHTDHCSKAMLPWIDSLIIAGEKNFKNTGKPLFSSHMIDLSLEPLKENIKISSQYLKKMRELNMMLEIELGCTGGEEDGINNQNLHHSKLYTKPEDVKYAYENLKKIGSNFIIAASFGNCHGVYRFGNIKLKPKILKLSQQYVSKKFGLNKYPLNFVFHGGSGSSIADIQLAIKYGVVKINIDTDTQWATWKGILNFYKKNKNYLQSQLGNPEGKDCPNKKFYDPRNWLRCAQISMIKKLEKIFYQLNVVNVL</sequence>
<feature type="binding site" evidence="11">
    <location>
        <position position="172"/>
    </location>
    <ligand>
        <name>Zn(2+)</name>
        <dbReference type="ChEBI" id="CHEBI:29105"/>
        <label>2</label>
    </ligand>
</feature>
<dbReference type="Pfam" id="PF01116">
    <property type="entry name" value="F_bP_aldolase"/>
    <property type="match status" value="1"/>
</dbReference>
<evidence type="ECO:0000256" key="8">
    <source>
        <dbReference type="ARBA" id="ARBA00023239"/>
    </source>
</evidence>
<proteinExistence type="inferred from homology"/>
<dbReference type="SUPFAM" id="SSF51569">
    <property type="entry name" value="Aldolase"/>
    <property type="match status" value="1"/>
</dbReference>
<dbReference type="STRING" id="1142511.WIGMOR_0468"/>
<evidence type="ECO:0000256" key="4">
    <source>
        <dbReference type="ARBA" id="ARBA00013068"/>
    </source>
</evidence>
<evidence type="ECO:0000256" key="3">
    <source>
        <dbReference type="ARBA" id="ARBA00005812"/>
    </source>
</evidence>
<gene>
    <name evidence="13" type="primary">fbaA</name>
    <name evidence="13" type="synonym">ald</name>
    <name evidence="13" type="synonym">fba</name>
    <name evidence="13" type="synonym">fda</name>
    <name evidence="13" type="ORF">WIGMOR_0468</name>
</gene>
<feature type="binding site" evidence="11">
    <location>
        <position position="142"/>
    </location>
    <ligand>
        <name>Zn(2+)</name>
        <dbReference type="ChEBI" id="CHEBI:29105"/>
        <label>2</label>
    </ligand>
</feature>
<dbReference type="UniPathway" id="UPA00109">
    <property type="reaction ID" value="UER00183"/>
</dbReference>
<feature type="binding site" evidence="10">
    <location>
        <begin position="284"/>
        <end position="287"/>
    </location>
    <ligand>
        <name>dihydroxyacetone phosphate</name>
        <dbReference type="ChEBI" id="CHEBI:57642"/>
    </ligand>
</feature>
<dbReference type="GO" id="GO:0005829">
    <property type="term" value="C:cytosol"/>
    <property type="evidence" value="ECO:0007669"/>
    <property type="project" value="TreeGrafter"/>
</dbReference>
<feature type="binding site" evidence="11">
    <location>
        <position position="224"/>
    </location>
    <ligand>
        <name>Zn(2+)</name>
        <dbReference type="ChEBI" id="CHEBI:29105"/>
        <label>1</label>
        <note>catalytic</note>
    </ligand>
</feature>
<feature type="binding site" evidence="11">
    <location>
        <position position="262"/>
    </location>
    <ligand>
        <name>Zn(2+)</name>
        <dbReference type="ChEBI" id="CHEBI:29105"/>
        <label>1</label>
        <note>catalytic</note>
    </ligand>
</feature>
<dbReference type="InterPro" id="IPR013785">
    <property type="entry name" value="Aldolase_TIM"/>
</dbReference>
<keyword evidence="6 11" id="KW-0862">Zinc</keyword>
<evidence type="ECO:0000256" key="12">
    <source>
        <dbReference type="RuleBase" id="RU366023"/>
    </source>
</evidence>
<dbReference type="EC" id="4.1.2.13" evidence="4 12"/>
<evidence type="ECO:0000256" key="10">
    <source>
        <dbReference type="PIRSR" id="PIRSR001359-2"/>
    </source>
</evidence>
<dbReference type="KEGG" id="wgl:WIGMOR_0468"/>
<dbReference type="EMBL" id="CP003315">
    <property type="protein sequence ID" value="AFA41294.1"/>
    <property type="molecule type" value="Genomic_DNA"/>
</dbReference>
<organism evidence="13 14">
    <name type="scientific">Wigglesworthia glossinidia endosymbiont of Glossina morsitans morsitans</name>
    <name type="common">Yale colony</name>
    <dbReference type="NCBI Taxonomy" id="1142511"/>
    <lineage>
        <taxon>Bacteria</taxon>
        <taxon>Pseudomonadati</taxon>
        <taxon>Pseudomonadota</taxon>
        <taxon>Gammaproteobacteria</taxon>
        <taxon>Enterobacterales</taxon>
        <taxon>Erwiniaceae</taxon>
        <taxon>Wigglesworthia</taxon>
    </lineage>
</organism>
<dbReference type="PROSITE" id="PS00602">
    <property type="entry name" value="ALDOLASE_CLASS_II_1"/>
    <property type="match status" value="1"/>
</dbReference>
<accession>H6Q511</accession>
<dbReference type="PANTHER" id="PTHR30559:SF0">
    <property type="entry name" value="FRUCTOSE-BISPHOSPHATE ALDOLASE"/>
    <property type="match status" value="1"/>
</dbReference>
<feature type="binding site" evidence="10">
    <location>
        <begin position="263"/>
        <end position="265"/>
    </location>
    <ligand>
        <name>dihydroxyacetone phosphate</name>
        <dbReference type="ChEBI" id="CHEBI:57642"/>
    </ligand>
</feature>
<comment type="catalytic activity">
    <reaction evidence="1 12">
        <text>beta-D-fructose 1,6-bisphosphate = D-glyceraldehyde 3-phosphate + dihydroxyacetone phosphate</text>
        <dbReference type="Rhea" id="RHEA:14729"/>
        <dbReference type="ChEBI" id="CHEBI:32966"/>
        <dbReference type="ChEBI" id="CHEBI:57642"/>
        <dbReference type="ChEBI" id="CHEBI:59776"/>
        <dbReference type="EC" id="4.1.2.13"/>
    </reaction>
</comment>
<feature type="active site" description="Proton donor" evidence="9">
    <location>
        <position position="107"/>
    </location>
</feature>
<dbReference type="PROSITE" id="PS00806">
    <property type="entry name" value="ALDOLASE_CLASS_II_2"/>
    <property type="match status" value="1"/>
</dbReference>
<protein>
    <recommendedName>
        <fullName evidence="4 12">Fructose-bisphosphate aldolase</fullName>
        <shortName evidence="12">FBP aldolase</shortName>
        <ecNumber evidence="4 12">4.1.2.13</ecNumber>
    </recommendedName>
</protein>
<evidence type="ECO:0000256" key="9">
    <source>
        <dbReference type="PIRSR" id="PIRSR001359-1"/>
    </source>
</evidence>
<evidence type="ECO:0000256" key="6">
    <source>
        <dbReference type="ARBA" id="ARBA00022833"/>
    </source>
</evidence>
<dbReference type="NCBIfam" id="TIGR00167">
    <property type="entry name" value="cbbA"/>
    <property type="match status" value="1"/>
</dbReference>
<keyword evidence="7 12" id="KW-0324">Glycolysis</keyword>
<name>H6Q511_WIGGL</name>
<dbReference type="Proteomes" id="UP000009061">
    <property type="component" value="Chromosome"/>
</dbReference>
<dbReference type="InterPro" id="IPR006411">
    <property type="entry name" value="Fruct_bisP_bact"/>
</dbReference>
<dbReference type="eggNOG" id="COG0191">
    <property type="taxonomic scope" value="Bacteria"/>
</dbReference>
<dbReference type="GO" id="GO:0004332">
    <property type="term" value="F:fructose-bisphosphate aldolase activity"/>
    <property type="evidence" value="ECO:0007669"/>
    <property type="project" value="UniProtKB-EC"/>
</dbReference>
<dbReference type="OrthoDB" id="9803995at2"/>
<evidence type="ECO:0000313" key="14">
    <source>
        <dbReference type="Proteomes" id="UP000009061"/>
    </source>
</evidence>
<keyword evidence="14" id="KW-1185">Reference proteome</keyword>
<evidence type="ECO:0000256" key="11">
    <source>
        <dbReference type="PIRSR" id="PIRSR001359-3"/>
    </source>
</evidence>
<dbReference type="PIRSF" id="PIRSF001359">
    <property type="entry name" value="F_bP_aldolase_II"/>
    <property type="match status" value="1"/>
</dbReference>